<reference evidence="1" key="1">
    <citation type="submission" date="2021-06" db="EMBL/GenBank/DDBJ databases">
        <authorList>
            <person name="Kallberg Y."/>
            <person name="Tangrot J."/>
            <person name="Rosling A."/>
        </authorList>
    </citation>
    <scope>NUCLEOTIDE SEQUENCE</scope>
    <source>
        <strain evidence="1">IL203A</strain>
    </source>
</reference>
<gene>
    <name evidence="1" type="ORF">DHETER_LOCUS848</name>
</gene>
<protein>
    <submittedName>
        <fullName evidence="1">10287_t:CDS:1</fullName>
    </submittedName>
</protein>
<sequence length="377" mass="42917">MLPRSENDKNFYSGIKRTLESNDTSDRSRAARSNDPPSEKDHHEQEENPVQSSVLHSDNGDHTNLVANKESNSAPITYNKLPQFKITTRPPFPPTIDPKDLVNDLFKRKSQPPKMLNEFFIYRKAFVQELKKQRLRVKMTLVSSQASIYWHQETSQVKEERMYMQEYKKRQQQISNLAVNSANTFNTSISSAISSTSATSASTAPASGSKDAKSTLKINPSAAMFNNTLVPTASVHPNRPFLNNSSVYFFELNFYKGLMNNLINFSPYDTSDYIQTLSARDMYDQSQNTLHSNITDDPSFRPINFDFSLGIWRSYDQPLNVTQAGQFRYDSPNLSVDNIITPIIVPSQRDLPDPTTENEPTTQETQEQQSSHFMAKK</sequence>
<organism evidence="1 2">
    <name type="scientific">Dentiscutata heterogama</name>
    <dbReference type="NCBI Taxonomy" id="1316150"/>
    <lineage>
        <taxon>Eukaryota</taxon>
        <taxon>Fungi</taxon>
        <taxon>Fungi incertae sedis</taxon>
        <taxon>Mucoromycota</taxon>
        <taxon>Glomeromycotina</taxon>
        <taxon>Glomeromycetes</taxon>
        <taxon>Diversisporales</taxon>
        <taxon>Gigasporaceae</taxon>
        <taxon>Dentiscutata</taxon>
    </lineage>
</organism>
<name>A0ACA9K494_9GLOM</name>
<keyword evidence="2" id="KW-1185">Reference proteome</keyword>
<evidence type="ECO:0000313" key="2">
    <source>
        <dbReference type="Proteomes" id="UP000789702"/>
    </source>
</evidence>
<dbReference type="Proteomes" id="UP000789702">
    <property type="component" value="Unassembled WGS sequence"/>
</dbReference>
<evidence type="ECO:0000313" key="1">
    <source>
        <dbReference type="EMBL" id="CAG8451393.1"/>
    </source>
</evidence>
<proteinExistence type="predicted"/>
<accession>A0ACA9K494</accession>
<comment type="caution">
    <text evidence="1">The sequence shown here is derived from an EMBL/GenBank/DDBJ whole genome shotgun (WGS) entry which is preliminary data.</text>
</comment>
<dbReference type="EMBL" id="CAJVPU010000470">
    <property type="protein sequence ID" value="CAG8451393.1"/>
    <property type="molecule type" value="Genomic_DNA"/>
</dbReference>